<feature type="compositionally biased region" description="Basic and acidic residues" evidence="1">
    <location>
        <begin position="464"/>
        <end position="495"/>
    </location>
</feature>
<keyword evidence="2" id="KW-0472">Membrane</keyword>
<feature type="compositionally biased region" description="Basic and acidic residues" evidence="1">
    <location>
        <begin position="216"/>
        <end position="228"/>
    </location>
</feature>
<feature type="transmembrane region" description="Helical" evidence="2">
    <location>
        <begin position="92"/>
        <end position="115"/>
    </location>
</feature>
<feature type="region of interest" description="Disordered" evidence="1">
    <location>
        <begin position="176"/>
        <end position="248"/>
    </location>
</feature>
<sequence length="507" mass="55332">MSLEGMSVIFVVRELSSILGVNVTVDTIFPGSSEGSRVFISAKNTTTWEPLPKAKLQSLVEEKSAEIASLWDRYRQSMTPVPDTNDSDFSPLIIVLIVLSVVFLLAFIVAVAFVCRFHKSGRRQQRLIQRLTGVNDLYANTAALGKAENGDASLTTNIEITDDDAAEGIGIINPVFIDESEQNSPADTPRSAFDEGGEAEVTESTRLPDADSGVPSDRENGMDSDSSKETTPVMRRSEGGSPSSRGGSAYLHAVLMTSEDDVNDGADDMIDVTAMSPSDNDVTGPESERFSPLDDPEPDYVDARSNPPPDAIVDPSTGNYEEQENTMTFTDTSEDLSLDTTLQPTHGSHDAELQPVDTGRHPDMEEEDEDVGVVSKLAMLMRPSTPPMIHRPSKKEEEEEEEENLPEEPEPDYAKKVRFRVRVTEHVNPQNEGEHPAEVTGGDGEGRGDDDGGREEVDPASPEHASESSEHTENVAHPEEKNDPEKPHITEEDAKTAFNTEEETTSF</sequence>
<reference evidence="3 4" key="1">
    <citation type="submission" date="2024-02" db="EMBL/GenBank/DDBJ databases">
        <title>Chromosome-scale genome assembly of the rough periwinkle Littorina saxatilis.</title>
        <authorList>
            <person name="De Jode A."/>
            <person name="Faria R."/>
            <person name="Formenti G."/>
            <person name="Sims Y."/>
            <person name="Smith T.P."/>
            <person name="Tracey A."/>
            <person name="Wood J.M.D."/>
            <person name="Zagrodzka Z.B."/>
            <person name="Johannesson K."/>
            <person name="Butlin R.K."/>
            <person name="Leder E.H."/>
        </authorList>
    </citation>
    <scope>NUCLEOTIDE SEQUENCE [LARGE SCALE GENOMIC DNA]</scope>
    <source>
        <strain evidence="3">Snail1</strain>
        <tissue evidence="3">Muscle</tissue>
    </source>
</reference>
<dbReference type="EMBL" id="JBAMIC010000004">
    <property type="protein sequence ID" value="KAK7108058.1"/>
    <property type="molecule type" value="Genomic_DNA"/>
</dbReference>
<evidence type="ECO:0000313" key="3">
    <source>
        <dbReference type="EMBL" id="KAK7108058.1"/>
    </source>
</evidence>
<dbReference type="AlphaFoldDB" id="A0AAN9BMR5"/>
<feature type="compositionally biased region" description="Low complexity" evidence="1">
    <location>
        <begin position="239"/>
        <end position="248"/>
    </location>
</feature>
<comment type="caution">
    <text evidence="3">The sequence shown here is derived from an EMBL/GenBank/DDBJ whole genome shotgun (WGS) entry which is preliminary data.</text>
</comment>
<keyword evidence="2" id="KW-0812">Transmembrane</keyword>
<evidence type="ECO:0000313" key="4">
    <source>
        <dbReference type="Proteomes" id="UP001374579"/>
    </source>
</evidence>
<protein>
    <submittedName>
        <fullName evidence="3">Uncharacterized protein</fullName>
    </submittedName>
</protein>
<gene>
    <name evidence="3" type="ORF">V1264_015860</name>
</gene>
<feature type="compositionally biased region" description="Acidic residues" evidence="1">
    <location>
        <begin position="261"/>
        <end position="270"/>
    </location>
</feature>
<dbReference type="Proteomes" id="UP001374579">
    <property type="component" value="Unassembled WGS sequence"/>
</dbReference>
<feature type="compositionally biased region" description="Basic and acidic residues" evidence="1">
    <location>
        <begin position="444"/>
        <end position="457"/>
    </location>
</feature>
<feature type="region of interest" description="Disordered" evidence="1">
    <location>
        <begin position="261"/>
        <end position="507"/>
    </location>
</feature>
<keyword evidence="2" id="KW-1133">Transmembrane helix</keyword>
<accession>A0AAN9BMR5</accession>
<organism evidence="3 4">
    <name type="scientific">Littorina saxatilis</name>
    <dbReference type="NCBI Taxonomy" id="31220"/>
    <lineage>
        <taxon>Eukaryota</taxon>
        <taxon>Metazoa</taxon>
        <taxon>Spiralia</taxon>
        <taxon>Lophotrochozoa</taxon>
        <taxon>Mollusca</taxon>
        <taxon>Gastropoda</taxon>
        <taxon>Caenogastropoda</taxon>
        <taxon>Littorinimorpha</taxon>
        <taxon>Littorinoidea</taxon>
        <taxon>Littorinidae</taxon>
        <taxon>Littorina</taxon>
    </lineage>
</organism>
<feature type="compositionally biased region" description="Basic and acidic residues" evidence="1">
    <location>
        <begin position="347"/>
        <end position="363"/>
    </location>
</feature>
<evidence type="ECO:0000256" key="2">
    <source>
        <dbReference type="SAM" id="Phobius"/>
    </source>
</evidence>
<feature type="compositionally biased region" description="Acidic residues" evidence="1">
    <location>
        <begin position="397"/>
        <end position="411"/>
    </location>
</feature>
<evidence type="ECO:0000256" key="1">
    <source>
        <dbReference type="SAM" id="MobiDB-lite"/>
    </source>
</evidence>
<name>A0AAN9BMR5_9CAEN</name>
<keyword evidence="4" id="KW-1185">Reference proteome</keyword>
<proteinExistence type="predicted"/>